<dbReference type="Proteomes" id="UP000669179">
    <property type="component" value="Unassembled WGS sequence"/>
</dbReference>
<evidence type="ECO:0000256" key="2">
    <source>
        <dbReference type="ARBA" id="ARBA00022603"/>
    </source>
</evidence>
<dbReference type="PANTHER" id="PTHR43667">
    <property type="entry name" value="CYCLOPROPANE-FATTY-ACYL-PHOSPHOLIPID SYNTHASE"/>
    <property type="match status" value="1"/>
</dbReference>
<accession>A0A939T6R7</accession>
<evidence type="ECO:0000313" key="7">
    <source>
        <dbReference type="Proteomes" id="UP000669179"/>
    </source>
</evidence>
<dbReference type="CDD" id="cd02440">
    <property type="entry name" value="AdoMet_MTases"/>
    <property type="match status" value="1"/>
</dbReference>
<reference evidence="6" key="1">
    <citation type="submission" date="2021-03" db="EMBL/GenBank/DDBJ databases">
        <authorList>
            <person name="Kanchanasin P."/>
            <person name="Saeng-In P."/>
            <person name="Phongsopitanun W."/>
            <person name="Yuki M."/>
            <person name="Kudo T."/>
            <person name="Ohkuma M."/>
            <person name="Tanasupawat S."/>
        </authorList>
    </citation>
    <scope>NUCLEOTIDE SEQUENCE</scope>
    <source>
        <strain evidence="6">GKU 128</strain>
    </source>
</reference>
<dbReference type="GO" id="GO:0008168">
    <property type="term" value="F:methyltransferase activity"/>
    <property type="evidence" value="ECO:0007669"/>
    <property type="project" value="UniProtKB-KW"/>
</dbReference>
<comment type="similarity">
    <text evidence="1">Belongs to the CFA/CMAS family.</text>
</comment>
<dbReference type="InterPro" id="IPR050723">
    <property type="entry name" value="CFA/CMAS"/>
</dbReference>
<dbReference type="SUPFAM" id="SSF53335">
    <property type="entry name" value="S-adenosyl-L-methionine-dependent methyltransferases"/>
    <property type="match status" value="1"/>
</dbReference>
<evidence type="ECO:0000256" key="1">
    <source>
        <dbReference type="ARBA" id="ARBA00010815"/>
    </source>
</evidence>
<evidence type="ECO:0000256" key="5">
    <source>
        <dbReference type="ARBA" id="ARBA00023098"/>
    </source>
</evidence>
<protein>
    <submittedName>
        <fullName evidence="6">Class I SAM-dependent methyltransferase</fullName>
    </submittedName>
</protein>
<proteinExistence type="inferred from homology"/>
<keyword evidence="3" id="KW-0808">Transferase</keyword>
<dbReference type="RefSeq" id="WP_208256237.1">
    <property type="nucleotide sequence ID" value="NZ_JAGEOJ010000006.1"/>
</dbReference>
<dbReference type="EMBL" id="JAGEOJ010000006">
    <property type="protein sequence ID" value="MBO2448567.1"/>
    <property type="molecule type" value="Genomic_DNA"/>
</dbReference>
<evidence type="ECO:0000313" key="6">
    <source>
        <dbReference type="EMBL" id="MBO2448567.1"/>
    </source>
</evidence>
<dbReference type="GO" id="GO:0008610">
    <property type="term" value="P:lipid biosynthetic process"/>
    <property type="evidence" value="ECO:0007669"/>
    <property type="project" value="InterPro"/>
</dbReference>
<keyword evidence="2 6" id="KW-0489">Methyltransferase</keyword>
<comment type="caution">
    <text evidence="6">The sequence shown here is derived from an EMBL/GenBank/DDBJ whole genome shotgun (WGS) entry which is preliminary data.</text>
</comment>
<dbReference type="InterPro" id="IPR029063">
    <property type="entry name" value="SAM-dependent_MTases_sf"/>
</dbReference>
<dbReference type="Pfam" id="PF02353">
    <property type="entry name" value="CMAS"/>
    <property type="match status" value="1"/>
</dbReference>
<keyword evidence="5" id="KW-0443">Lipid metabolism</keyword>
<gene>
    <name evidence="6" type="ORF">J4573_15800</name>
</gene>
<dbReference type="InterPro" id="IPR003333">
    <property type="entry name" value="CMAS"/>
</dbReference>
<keyword evidence="7" id="KW-1185">Reference proteome</keyword>
<dbReference type="PANTHER" id="PTHR43667:SF1">
    <property type="entry name" value="CYCLOPROPANE-FATTY-ACYL-PHOSPHOLIPID SYNTHASE"/>
    <property type="match status" value="1"/>
</dbReference>
<name>A0A939T6R7_9ACTN</name>
<dbReference type="AlphaFoldDB" id="A0A939T6R7"/>
<keyword evidence="4" id="KW-0949">S-adenosyl-L-methionine</keyword>
<evidence type="ECO:0000256" key="3">
    <source>
        <dbReference type="ARBA" id="ARBA00022679"/>
    </source>
</evidence>
<evidence type="ECO:0000256" key="4">
    <source>
        <dbReference type="ARBA" id="ARBA00022691"/>
    </source>
</evidence>
<dbReference type="PIRSF" id="PIRSF003085">
    <property type="entry name" value="CMAS"/>
    <property type="match status" value="1"/>
</dbReference>
<sequence>MTTLSTDVSAEGQSPYKGASGEAIRHHYDLGNEFYYLWLDRSRTYSCALWEGEDDDLYSAQQRKLAYMATGARATGAKRVLDIGCGWGSMLRHLVEVQDVEHVVGLTLSPAQLESMKEWTDERYDVRVQNWLDHEETRYDAIISLGAFEHFARHGMSREERIEAYRTFFGRCRDWLAPGGRLALQTNVAGRARAVDRQTVKEMLFVIERIFPESVMPPISDIIEASERTFDVVTVRNDPDHYVRTCRFWAETLTSRREEAEAVVGAQTVADYLHYLESSARQFERRNLGLARIIFERV</sequence>
<dbReference type="Gene3D" id="3.40.50.150">
    <property type="entry name" value="Vaccinia Virus protein VP39"/>
    <property type="match status" value="1"/>
</dbReference>
<organism evidence="6 7">
    <name type="scientific">Actinomadura barringtoniae</name>
    <dbReference type="NCBI Taxonomy" id="1427535"/>
    <lineage>
        <taxon>Bacteria</taxon>
        <taxon>Bacillati</taxon>
        <taxon>Actinomycetota</taxon>
        <taxon>Actinomycetes</taxon>
        <taxon>Streptosporangiales</taxon>
        <taxon>Thermomonosporaceae</taxon>
        <taxon>Actinomadura</taxon>
    </lineage>
</organism>
<dbReference type="GO" id="GO:0032259">
    <property type="term" value="P:methylation"/>
    <property type="evidence" value="ECO:0007669"/>
    <property type="project" value="UniProtKB-KW"/>
</dbReference>